<accession>A0A9D9N2B7</accession>
<comment type="caution">
    <text evidence="3">The sequence shown here is derived from an EMBL/GenBank/DDBJ whole genome shotgun (WGS) entry which is preliminary data.</text>
</comment>
<dbReference type="Proteomes" id="UP000823638">
    <property type="component" value="Unassembled WGS sequence"/>
</dbReference>
<name>A0A9D9N2B7_9SPIR</name>
<reference evidence="3" key="2">
    <citation type="journal article" date="2021" name="PeerJ">
        <title>Extensive microbial diversity within the chicken gut microbiome revealed by metagenomics and culture.</title>
        <authorList>
            <person name="Gilroy R."/>
            <person name="Ravi A."/>
            <person name="Getino M."/>
            <person name="Pursley I."/>
            <person name="Horton D.L."/>
            <person name="Alikhan N.F."/>
            <person name="Baker D."/>
            <person name="Gharbi K."/>
            <person name="Hall N."/>
            <person name="Watson M."/>
            <person name="Adriaenssens E.M."/>
            <person name="Foster-Nyarko E."/>
            <person name="Jarju S."/>
            <person name="Secka A."/>
            <person name="Antonio M."/>
            <person name="Oren A."/>
            <person name="Chaudhuri R.R."/>
            <person name="La Ragione R."/>
            <person name="Hildebrand F."/>
            <person name="Pallen M.J."/>
        </authorList>
    </citation>
    <scope>NUCLEOTIDE SEQUENCE</scope>
    <source>
        <strain evidence="3">10532</strain>
    </source>
</reference>
<keyword evidence="2" id="KW-1133">Transmembrane helix</keyword>
<evidence type="ECO:0000313" key="4">
    <source>
        <dbReference type="Proteomes" id="UP000823638"/>
    </source>
</evidence>
<sequence length="215" mass="23871">MRVSDFIKSLFTTKKFFILLLVVVLLGISVPILGIPVKYVIFAILGIFILALLIVLFSPSESSGSGSGGKVSTGEAPEAVKTSHEKSEPNPVVQEDSDIADLSYMKDLSLVLYRINFTDEDLKKDILKYKFFLDKYLNSLSDDDVIDSNLANSLKALAALCNVYIESENKVSESKQFGEEVPDFVTQTLRETLEKIKVQLQKNIEEITAFSSTKT</sequence>
<proteinExistence type="predicted"/>
<evidence type="ECO:0000256" key="1">
    <source>
        <dbReference type="SAM" id="MobiDB-lite"/>
    </source>
</evidence>
<organism evidence="3 4">
    <name type="scientific">Candidatus Gallitreponema excrementavium</name>
    <dbReference type="NCBI Taxonomy" id="2840840"/>
    <lineage>
        <taxon>Bacteria</taxon>
        <taxon>Pseudomonadati</taxon>
        <taxon>Spirochaetota</taxon>
        <taxon>Spirochaetia</taxon>
        <taxon>Spirochaetales</taxon>
        <taxon>Candidatus Gallitreponema</taxon>
    </lineage>
</organism>
<reference evidence="3" key="1">
    <citation type="submission" date="2020-10" db="EMBL/GenBank/DDBJ databases">
        <authorList>
            <person name="Gilroy R."/>
        </authorList>
    </citation>
    <scope>NUCLEOTIDE SEQUENCE</scope>
    <source>
        <strain evidence="3">10532</strain>
    </source>
</reference>
<protein>
    <submittedName>
        <fullName evidence="3">Uncharacterized protein</fullName>
    </submittedName>
</protein>
<feature type="transmembrane region" description="Helical" evidence="2">
    <location>
        <begin position="39"/>
        <end position="57"/>
    </location>
</feature>
<feature type="transmembrane region" description="Helical" evidence="2">
    <location>
        <begin position="16"/>
        <end position="33"/>
    </location>
</feature>
<dbReference type="AlphaFoldDB" id="A0A9D9N2B7"/>
<gene>
    <name evidence="3" type="ORF">IAA81_05980</name>
</gene>
<evidence type="ECO:0000256" key="2">
    <source>
        <dbReference type="SAM" id="Phobius"/>
    </source>
</evidence>
<evidence type="ECO:0000313" key="3">
    <source>
        <dbReference type="EMBL" id="MBO8457759.1"/>
    </source>
</evidence>
<keyword evidence="2" id="KW-0472">Membrane</keyword>
<keyword evidence="2" id="KW-0812">Transmembrane</keyword>
<dbReference type="EMBL" id="JADIMM010000077">
    <property type="protein sequence ID" value="MBO8457759.1"/>
    <property type="molecule type" value="Genomic_DNA"/>
</dbReference>
<feature type="region of interest" description="Disordered" evidence="1">
    <location>
        <begin position="63"/>
        <end position="92"/>
    </location>
</feature>